<dbReference type="Gene3D" id="1.10.287.80">
    <property type="entry name" value="ATP synthase, gamma subunit, helix hairpin domain"/>
    <property type="match status" value="1"/>
</dbReference>
<evidence type="ECO:0000256" key="7">
    <source>
        <dbReference type="ARBA" id="ARBA00023136"/>
    </source>
</evidence>
<dbReference type="PANTHER" id="PTHR11693">
    <property type="entry name" value="ATP SYNTHASE GAMMA CHAIN"/>
    <property type="match status" value="1"/>
</dbReference>
<dbReference type="GO" id="GO:0045259">
    <property type="term" value="C:proton-transporting ATP synthase complex"/>
    <property type="evidence" value="ECO:0007669"/>
    <property type="project" value="UniProtKB-KW"/>
</dbReference>
<dbReference type="PANTHER" id="PTHR11693:SF22">
    <property type="entry name" value="ATP SYNTHASE SUBUNIT GAMMA, MITOCHONDRIAL"/>
    <property type="match status" value="1"/>
</dbReference>
<evidence type="ECO:0000256" key="9">
    <source>
        <dbReference type="ARBA" id="ARBA00023310"/>
    </source>
</evidence>
<sequence>MSKLREIKRRITSVKNIEKVTHAMQMVAASRMRKAQDRASQGKAYTEKVKELLLTVGVGNTASFHPMFDTSYSDSNVVLLVVFSTQRGLAGGLPGNMLRHVRTVMKGLIAKGKTIQVVSIGKKIGEQLASSGVEVIADFSGMSEKPSTADIRPVTKLVEEMYVSKQVGSVMVIYSDFINPVTYVPVSRVLLPFDMAMFSQFDDKYEDGSEAKVSTEFVFEPNAHAILDALIPRYLETQMYQARLETVASEYSARMIAMKSATDNAKDLNESLKITFNKSRQAQITQEISEIVAASA</sequence>
<proteinExistence type="inferred from homology"/>
<comment type="subunit">
    <text evidence="10">F-type ATPases have 2 components, CF(1) - the catalytic core - and CF(0) - the membrane proton channel. CF(1) has five subunits: alpha(3), beta(3), gamma(1), delta(1), epsilon(1). CF(0) has three main subunits: a, b and c.</text>
</comment>
<keyword evidence="8 10" id="KW-0139">CF(1)</keyword>
<dbReference type="GO" id="GO:0005524">
    <property type="term" value="F:ATP binding"/>
    <property type="evidence" value="ECO:0007669"/>
    <property type="project" value="UniProtKB-UniRule"/>
</dbReference>
<keyword evidence="4 10" id="KW-0813">Transport</keyword>
<dbReference type="Proteomes" id="UP000228495">
    <property type="component" value="Unassembled WGS sequence"/>
</dbReference>
<dbReference type="PRINTS" id="PR00126">
    <property type="entry name" value="ATPASEGAMMA"/>
</dbReference>
<keyword evidence="7 10" id="KW-0472">Membrane</keyword>
<protein>
    <recommendedName>
        <fullName evidence="10">ATP synthase gamma chain</fullName>
    </recommendedName>
    <alternativeName>
        <fullName evidence="10">ATP synthase F1 sector gamma subunit</fullName>
    </alternativeName>
    <alternativeName>
        <fullName evidence="10">F-ATPase gamma subunit</fullName>
    </alternativeName>
</protein>
<dbReference type="AlphaFoldDB" id="A0A2H0BEY7"/>
<evidence type="ECO:0000313" key="11">
    <source>
        <dbReference type="EMBL" id="PIP56237.1"/>
    </source>
</evidence>
<dbReference type="Gene3D" id="3.40.1380.10">
    <property type="match status" value="1"/>
</dbReference>
<organism evidence="11 12">
    <name type="scientific">candidate division WWE3 bacterium CG22_combo_CG10-13_8_21_14_all_39_12</name>
    <dbReference type="NCBI Taxonomy" id="1975094"/>
    <lineage>
        <taxon>Bacteria</taxon>
        <taxon>Katanobacteria</taxon>
    </lineage>
</organism>
<evidence type="ECO:0000256" key="10">
    <source>
        <dbReference type="HAMAP-Rule" id="MF_00815"/>
    </source>
</evidence>
<evidence type="ECO:0000256" key="4">
    <source>
        <dbReference type="ARBA" id="ARBA00022448"/>
    </source>
</evidence>
<dbReference type="InterPro" id="IPR035968">
    <property type="entry name" value="ATP_synth_F1_ATPase_gsu"/>
</dbReference>
<evidence type="ECO:0000256" key="8">
    <source>
        <dbReference type="ARBA" id="ARBA00023196"/>
    </source>
</evidence>
<dbReference type="HAMAP" id="MF_00815">
    <property type="entry name" value="ATP_synth_gamma_bact"/>
    <property type="match status" value="1"/>
</dbReference>
<dbReference type="GO" id="GO:0005886">
    <property type="term" value="C:plasma membrane"/>
    <property type="evidence" value="ECO:0007669"/>
    <property type="project" value="UniProtKB-SubCell"/>
</dbReference>
<name>A0A2H0BEY7_UNCKA</name>
<comment type="caution">
    <text evidence="11">The sequence shown here is derived from an EMBL/GenBank/DDBJ whole genome shotgun (WGS) entry which is preliminary data.</text>
</comment>
<accession>A0A2H0BEY7</accession>
<evidence type="ECO:0000256" key="2">
    <source>
        <dbReference type="ARBA" id="ARBA00004170"/>
    </source>
</evidence>
<dbReference type="SUPFAM" id="SSF52943">
    <property type="entry name" value="ATP synthase (F1-ATPase), gamma subunit"/>
    <property type="match status" value="1"/>
</dbReference>
<dbReference type="CDD" id="cd12151">
    <property type="entry name" value="F1-ATPase_gamma"/>
    <property type="match status" value="1"/>
</dbReference>
<evidence type="ECO:0000256" key="5">
    <source>
        <dbReference type="ARBA" id="ARBA00022781"/>
    </source>
</evidence>
<dbReference type="GO" id="GO:0046933">
    <property type="term" value="F:proton-transporting ATP synthase activity, rotational mechanism"/>
    <property type="evidence" value="ECO:0007669"/>
    <property type="project" value="UniProtKB-UniRule"/>
</dbReference>
<keyword evidence="10" id="KW-1003">Cell membrane</keyword>
<reference evidence="11 12" key="1">
    <citation type="submission" date="2017-09" db="EMBL/GenBank/DDBJ databases">
        <title>Depth-based differentiation of microbial function through sediment-hosted aquifers and enrichment of novel symbionts in the deep terrestrial subsurface.</title>
        <authorList>
            <person name="Probst A.J."/>
            <person name="Ladd B."/>
            <person name="Jarett J.K."/>
            <person name="Geller-Mcgrath D.E."/>
            <person name="Sieber C.M."/>
            <person name="Emerson J.B."/>
            <person name="Anantharaman K."/>
            <person name="Thomas B.C."/>
            <person name="Malmstrom R."/>
            <person name="Stieglmeier M."/>
            <person name="Klingl A."/>
            <person name="Woyke T."/>
            <person name="Ryan C.M."/>
            <person name="Banfield J.F."/>
        </authorList>
    </citation>
    <scope>NUCLEOTIDE SEQUENCE [LARGE SCALE GENOMIC DNA]</scope>
    <source>
        <strain evidence="11">CG22_combo_CG10-13_8_21_14_all_39_12</strain>
    </source>
</reference>
<evidence type="ECO:0000256" key="3">
    <source>
        <dbReference type="ARBA" id="ARBA00007681"/>
    </source>
</evidence>
<keyword evidence="5 10" id="KW-0375">Hydrogen ion transport</keyword>
<comment type="similarity">
    <text evidence="3 10">Belongs to the ATPase gamma chain family.</text>
</comment>
<keyword evidence="9 10" id="KW-0066">ATP synthesis</keyword>
<evidence type="ECO:0000256" key="6">
    <source>
        <dbReference type="ARBA" id="ARBA00023065"/>
    </source>
</evidence>
<evidence type="ECO:0000313" key="12">
    <source>
        <dbReference type="Proteomes" id="UP000228495"/>
    </source>
</evidence>
<comment type="subcellular location">
    <subcellularLocation>
        <location evidence="10">Cell membrane</location>
        <topology evidence="10">Peripheral membrane protein</topology>
    </subcellularLocation>
    <subcellularLocation>
        <location evidence="2">Membrane</location>
        <topology evidence="2">Peripheral membrane protein</topology>
    </subcellularLocation>
</comment>
<dbReference type="InterPro" id="IPR000131">
    <property type="entry name" value="ATP_synth_F1_gsu"/>
</dbReference>
<gene>
    <name evidence="10 11" type="primary">atpG</name>
    <name evidence="11" type="ORF">COX05_04095</name>
</gene>
<comment type="function">
    <text evidence="1 10">Produces ATP from ADP in the presence of a proton gradient across the membrane. The gamma chain is believed to be important in regulating ATPase activity and the flow of protons through the CF(0) complex.</text>
</comment>
<keyword evidence="6 10" id="KW-0406">Ion transport</keyword>
<dbReference type="EMBL" id="PCSU01000070">
    <property type="protein sequence ID" value="PIP56237.1"/>
    <property type="molecule type" value="Genomic_DNA"/>
</dbReference>
<evidence type="ECO:0000256" key="1">
    <source>
        <dbReference type="ARBA" id="ARBA00003456"/>
    </source>
</evidence>
<dbReference type="Pfam" id="PF00231">
    <property type="entry name" value="ATP-synt"/>
    <property type="match status" value="1"/>
</dbReference>
<dbReference type="NCBIfam" id="TIGR01146">
    <property type="entry name" value="ATPsyn_F1gamma"/>
    <property type="match status" value="1"/>
</dbReference>
<dbReference type="GO" id="GO:0042777">
    <property type="term" value="P:proton motive force-driven plasma membrane ATP synthesis"/>
    <property type="evidence" value="ECO:0007669"/>
    <property type="project" value="UniProtKB-UniRule"/>
</dbReference>